<dbReference type="InterPro" id="IPR005821">
    <property type="entry name" value="Ion_trans_dom"/>
</dbReference>
<proteinExistence type="inferred from homology"/>
<feature type="repeat" description="ANK" evidence="15">
    <location>
        <begin position="600"/>
        <end position="632"/>
    </location>
</feature>
<dbReference type="EnsemblPlants" id="OBART06G09530.1">
    <property type="protein sequence ID" value="OBART06G09530.1"/>
    <property type="gene ID" value="OBART06G09530"/>
</dbReference>
<evidence type="ECO:0000256" key="1">
    <source>
        <dbReference type="ARBA" id="ARBA00004141"/>
    </source>
</evidence>
<dbReference type="Proteomes" id="UP000026960">
    <property type="component" value="Chromosome 6"/>
</dbReference>
<dbReference type="InterPro" id="IPR003938">
    <property type="entry name" value="K_chnl_volt-dep_EAG/ELK/ERG"/>
</dbReference>
<keyword evidence="3 16" id="KW-0813">Transport</keyword>
<evidence type="ECO:0000256" key="16">
    <source>
        <dbReference type="RuleBase" id="RU369015"/>
    </source>
</evidence>
<evidence type="ECO:0000313" key="21">
    <source>
        <dbReference type="Proteomes" id="UP000026960"/>
    </source>
</evidence>
<feature type="domain" description="KHA" evidence="19">
    <location>
        <begin position="776"/>
        <end position="862"/>
    </location>
</feature>
<keyword evidence="12 16" id="KW-0406">Ion transport</keyword>
<keyword evidence="11 15" id="KW-0040">ANK repeat</keyword>
<dbReference type="eggNOG" id="KOG0498">
    <property type="taxonomic scope" value="Eukaryota"/>
</dbReference>
<evidence type="ECO:0000256" key="15">
    <source>
        <dbReference type="PROSITE-ProRule" id="PRU00023"/>
    </source>
</evidence>
<dbReference type="PANTHER" id="PTHR45743:SF3">
    <property type="entry name" value="POTASSIUM CHANNEL SKOR"/>
    <property type="match status" value="1"/>
</dbReference>
<evidence type="ECO:0000256" key="9">
    <source>
        <dbReference type="ARBA" id="ARBA00022958"/>
    </source>
</evidence>
<comment type="domain">
    <text evidence="16">The KHA domain (rich in hydrophobic and acidic residues) present in the C-terminal part is likely to be important for tetramerization.</text>
</comment>
<evidence type="ECO:0000256" key="8">
    <source>
        <dbReference type="ARBA" id="ARBA00022882"/>
    </source>
</evidence>
<dbReference type="InterPro" id="IPR018490">
    <property type="entry name" value="cNMP-bd_dom_sf"/>
</dbReference>
<dbReference type="Pfam" id="PF00027">
    <property type="entry name" value="cNMP_binding"/>
    <property type="match status" value="1"/>
</dbReference>
<feature type="repeat" description="ANK" evidence="15">
    <location>
        <begin position="697"/>
        <end position="729"/>
    </location>
</feature>
<keyword evidence="5 16" id="KW-0812">Transmembrane</keyword>
<reference evidence="20" key="1">
    <citation type="journal article" date="2009" name="Rice">
        <title>De Novo Next Generation Sequencing of Plant Genomes.</title>
        <authorList>
            <person name="Rounsley S."/>
            <person name="Marri P.R."/>
            <person name="Yu Y."/>
            <person name="He R."/>
            <person name="Sisneros N."/>
            <person name="Goicoechea J.L."/>
            <person name="Lee S.J."/>
            <person name="Angelova A."/>
            <person name="Kudrna D."/>
            <person name="Luo M."/>
            <person name="Affourtit J."/>
            <person name="Desany B."/>
            <person name="Knight J."/>
            <person name="Niazi F."/>
            <person name="Egholm M."/>
            <person name="Wing R.A."/>
        </authorList>
    </citation>
    <scope>NUCLEOTIDE SEQUENCE [LARGE SCALE GENOMIC DNA]</scope>
    <source>
        <strain evidence="20">cv. IRGC 105608</strain>
    </source>
</reference>
<dbReference type="HOGENOM" id="CLU_005746_8_3_1"/>
<dbReference type="Pfam" id="PF11834">
    <property type="entry name" value="KHA"/>
    <property type="match status" value="1"/>
</dbReference>
<dbReference type="Gene3D" id="1.10.287.630">
    <property type="entry name" value="Helix hairpin bin"/>
    <property type="match status" value="1"/>
</dbReference>
<dbReference type="Gene3D" id="2.60.120.10">
    <property type="entry name" value="Jelly Rolls"/>
    <property type="match status" value="1"/>
</dbReference>
<evidence type="ECO:0000256" key="13">
    <source>
        <dbReference type="ARBA" id="ARBA00023136"/>
    </source>
</evidence>
<dbReference type="GO" id="GO:0005249">
    <property type="term" value="F:voltage-gated potassium channel activity"/>
    <property type="evidence" value="ECO:0007669"/>
    <property type="project" value="UniProtKB-UniRule"/>
</dbReference>
<evidence type="ECO:0000256" key="12">
    <source>
        <dbReference type="ARBA" id="ARBA00023065"/>
    </source>
</evidence>
<evidence type="ECO:0000256" key="5">
    <source>
        <dbReference type="ARBA" id="ARBA00022692"/>
    </source>
</evidence>
<keyword evidence="21" id="KW-1185">Reference proteome</keyword>
<dbReference type="Gene3D" id="1.25.40.20">
    <property type="entry name" value="Ankyrin repeat-containing domain"/>
    <property type="match status" value="2"/>
</dbReference>
<dbReference type="InterPro" id="IPR014710">
    <property type="entry name" value="RmlC-like_jellyroll"/>
</dbReference>
<feature type="compositionally biased region" description="Acidic residues" evidence="17">
    <location>
        <begin position="27"/>
        <end position="43"/>
    </location>
</feature>
<evidence type="ECO:0000256" key="17">
    <source>
        <dbReference type="SAM" id="MobiDB-lite"/>
    </source>
</evidence>
<keyword evidence="8 16" id="KW-0851">Voltage-gated channel</keyword>
<evidence type="ECO:0000259" key="18">
    <source>
        <dbReference type="PROSITE" id="PS50042"/>
    </source>
</evidence>
<dbReference type="InterPro" id="IPR045319">
    <property type="entry name" value="KAT/AKT"/>
</dbReference>
<evidence type="ECO:0000256" key="2">
    <source>
        <dbReference type="ARBA" id="ARBA00007929"/>
    </source>
</evidence>
<feature type="transmembrane region" description="Helical" evidence="16">
    <location>
        <begin position="134"/>
        <end position="155"/>
    </location>
</feature>
<dbReference type="FunFam" id="1.10.287.70:FF:000139">
    <property type="entry name" value="Potassium channel SKOR"/>
    <property type="match status" value="1"/>
</dbReference>
<reference evidence="20" key="2">
    <citation type="submission" date="2015-03" db="UniProtKB">
        <authorList>
            <consortium name="EnsemblPlants"/>
        </authorList>
    </citation>
    <scope>IDENTIFICATION</scope>
</reference>
<keyword evidence="6" id="KW-0677">Repeat</keyword>
<dbReference type="PROSITE" id="PS51490">
    <property type="entry name" value="KHA"/>
    <property type="match status" value="1"/>
</dbReference>
<dbReference type="PaxDb" id="65489-OBART06G09530.1"/>
<keyword evidence="10 16" id="KW-1133">Transmembrane helix</keyword>
<evidence type="ECO:0000256" key="3">
    <source>
        <dbReference type="ARBA" id="ARBA00022448"/>
    </source>
</evidence>
<comment type="similarity">
    <text evidence="2 16">Belongs to the potassium channel family. Plant (TC 1.A.1.4) subfamily.</text>
</comment>
<dbReference type="PRINTS" id="PR01463">
    <property type="entry name" value="EAGCHANLFMLY"/>
</dbReference>
<feature type="transmembrane region" description="Helical" evidence="16">
    <location>
        <begin position="323"/>
        <end position="348"/>
    </location>
</feature>
<comment type="subcellular location">
    <subcellularLocation>
        <location evidence="1 16">Membrane</location>
        <topology evidence="1 16">Multi-pass membrane protein</topology>
    </subcellularLocation>
</comment>
<dbReference type="PANTHER" id="PTHR45743">
    <property type="entry name" value="POTASSIUM CHANNEL AKT1"/>
    <property type="match status" value="1"/>
</dbReference>
<keyword evidence="14 16" id="KW-0407">Ion channel</keyword>
<dbReference type="CDD" id="cd00038">
    <property type="entry name" value="CAP_ED"/>
    <property type="match status" value="1"/>
</dbReference>
<dbReference type="SMART" id="SM00248">
    <property type="entry name" value="ANK"/>
    <property type="match status" value="4"/>
</dbReference>
<dbReference type="GO" id="GO:0034702">
    <property type="term" value="C:monoatomic ion channel complex"/>
    <property type="evidence" value="ECO:0007669"/>
    <property type="project" value="UniProtKB-KW"/>
</dbReference>
<evidence type="ECO:0000256" key="6">
    <source>
        <dbReference type="ARBA" id="ARBA00022737"/>
    </source>
</evidence>
<evidence type="ECO:0000256" key="10">
    <source>
        <dbReference type="ARBA" id="ARBA00022989"/>
    </source>
</evidence>
<accession>A0A0D3GEX3</accession>
<feature type="transmembrane region" description="Helical" evidence="16">
    <location>
        <begin position="297"/>
        <end position="317"/>
    </location>
</feature>
<dbReference type="InterPro" id="IPR000595">
    <property type="entry name" value="cNMP-bd_dom"/>
</dbReference>
<feature type="repeat" description="ANK" evidence="15">
    <location>
        <begin position="633"/>
        <end position="665"/>
    </location>
</feature>
<evidence type="ECO:0000256" key="4">
    <source>
        <dbReference type="ARBA" id="ARBA00022538"/>
    </source>
</evidence>
<dbReference type="SUPFAM" id="SSF48403">
    <property type="entry name" value="Ankyrin repeat"/>
    <property type="match status" value="1"/>
</dbReference>
<dbReference type="Gene3D" id="1.10.287.70">
    <property type="match status" value="1"/>
</dbReference>
<keyword evidence="4 16" id="KW-0633">Potassium transport</keyword>
<dbReference type="FunFam" id="2.60.120.10:FF:000074">
    <property type="entry name" value="Potassium channel KAT2"/>
    <property type="match status" value="1"/>
</dbReference>
<dbReference type="SUPFAM" id="SSF51206">
    <property type="entry name" value="cAMP-binding domain-like"/>
    <property type="match status" value="1"/>
</dbReference>
<dbReference type="Pfam" id="PF00520">
    <property type="entry name" value="Ion_trans"/>
    <property type="match status" value="1"/>
</dbReference>
<dbReference type="PROSITE" id="PS50088">
    <property type="entry name" value="ANK_REPEAT"/>
    <property type="match status" value="3"/>
</dbReference>
<evidence type="ECO:0000313" key="20">
    <source>
        <dbReference type="EnsemblPlants" id="OBART06G09530.1"/>
    </source>
</evidence>
<dbReference type="PROSITE" id="PS50042">
    <property type="entry name" value="CNMP_BINDING_3"/>
    <property type="match status" value="1"/>
</dbReference>
<dbReference type="STRING" id="65489.A0A0D3GEX3"/>
<name>A0A0D3GEX3_9ORYZ</name>
<dbReference type="Gramene" id="OBART06G09530.1">
    <property type="protein sequence ID" value="OBART06G09530.1"/>
    <property type="gene ID" value="OBART06G09530"/>
</dbReference>
<evidence type="ECO:0000256" key="11">
    <source>
        <dbReference type="ARBA" id="ARBA00023043"/>
    </source>
</evidence>
<keyword evidence="9 16" id="KW-0630">Potassium</keyword>
<evidence type="ECO:0000256" key="14">
    <source>
        <dbReference type="ARBA" id="ARBA00023303"/>
    </source>
</evidence>
<dbReference type="InterPro" id="IPR036770">
    <property type="entry name" value="Ankyrin_rpt-contain_sf"/>
</dbReference>
<evidence type="ECO:0000259" key="19">
    <source>
        <dbReference type="PROSITE" id="PS51490"/>
    </source>
</evidence>
<dbReference type="SUPFAM" id="SSF81324">
    <property type="entry name" value="Voltage-gated potassium channels"/>
    <property type="match status" value="1"/>
</dbReference>
<feature type="transmembrane region" description="Helical" evidence="16">
    <location>
        <begin position="104"/>
        <end position="122"/>
    </location>
</feature>
<keyword evidence="7 16" id="KW-0631">Potassium channel</keyword>
<organism evidence="20">
    <name type="scientific">Oryza barthii</name>
    <dbReference type="NCBI Taxonomy" id="65489"/>
    <lineage>
        <taxon>Eukaryota</taxon>
        <taxon>Viridiplantae</taxon>
        <taxon>Streptophyta</taxon>
        <taxon>Embryophyta</taxon>
        <taxon>Tracheophyta</taxon>
        <taxon>Spermatophyta</taxon>
        <taxon>Magnoliopsida</taxon>
        <taxon>Liliopsida</taxon>
        <taxon>Poales</taxon>
        <taxon>Poaceae</taxon>
        <taxon>BOP clade</taxon>
        <taxon>Oryzoideae</taxon>
        <taxon>Oryzeae</taxon>
        <taxon>Oryzinae</taxon>
        <taxon>Oryza</taxon>
    </lineage>
</organism>
<dbReference type="AlphaFoldDB" id="A0A0D3GEX3"/>
<comment type="subunit">
    <text evidence="16">The potassium channel is composed of a homo- or heterotetrameric complex of pore-forming subunits.</text>
</comment>
<dbReference type="InterPro" id="IPR002110">
    <property type="entry name" value="Ankyrin_rpt"/>
</dbReference>
<feature type="region of interest" description="Disordered" evidence="17">
    <location>
        <begin position="1"/>
        <end position="43"/>
    </location>
</feature>
<dbReference type="SMART" id="SM00100">
    <property type="entry name" value="cNMP"/>
    <property type="match status" value="1"/>
</dbReference>
<comment type="domain">
    <text evidence="16">The segment S4 is probably the voltage-sensor and is characterized by a series of positively charged amino acids. The pore-forming region H5 is enclosed by the transmembrane segments S5 and S6 in the Shaker-type (1P/6TM) and contains the GYGD signature motif which seems to be involved in potassium selectivity.</text>
</comment>
<comment type="function">
    <text evidence="16">Potassium channel.</text>
</comment>
<dbReference type="InterPro" id="IPR021789">
    <property type="entry name" value="KHA_dom"/>
</dbReference>
<keyword evidence="13 16" id="KW-0472">Membrane</keyword>
<dbReference type="Pfam" id="PF12796">
    <property type="entry name" value="Ank_2"/>
    <property type="match status" value="2"/>
</dbReference>
<feature type="domain" description="Cyclic nucleotide-binding" evidence="18">
    <location>
        <begin position="423"/>
        <end position="543"/>
    </location>
</feature>
<comment type="caution">
    <text evidence="16">Lacks conserved residue(s) required for the propagation of feature annotation.</text>
</comment>
<sequence length="862" mass="98018">MGRGIGSKRRVEDDDGENMPGRKKKEEEEEEEEDDDGEEEYEVDVVRDRIGSSRGSRLALFGSDLRLGRFRPRRRRRRRVAPVDGDDGIFQDFVIDPDNKWYRLWTRFILVWAVYSSFFTPLEFGFFRGLPRNLFFLDIAGQIAFLIDIVLRFFVAYRDPDTYRMVHNPTSIALRYCKSSFIFDLLGCFPWDAIYKACGSKEEVRYLLWIRLTRAMKVTEFFRSMEKDIRINYLFTRIVKLIVVELYCTHTAACIFYYLATTLPESMEGYTWIGSLQLGDYSYSHFREIDLTKRYMTSLYFAIVTMATVGYGDIHAVNVREMIFIMIYVSFDMILGAYLIGNMTALIVKGSRTERFRDKMKEVIRYMNRNKLGKDIREQIKGHLRLQYESSYTEASVLQDIPVSIRAKISQTLYKPYIESIPLFKGCSAEFIQQIVIRLQEEFFLPGEVILEQGSAVDQLYFVCHGALEGVGIGEDGQEETILMLEPESSFGEIAVLCNIPQPFTVRVCELCRLLRLDKQSFTNILEIFFVDGRRILSNLSESSEYGSRIKQLESDITFHIGKQEAELTLRVNNAAFYGDMHQLKSLIRAGADPKNTDYDGRSPLHLAACKGFEDVVQFLLHEGVDIDLSDKFGNTPLLEAVKQGHDRVATLLFSKGAKLSLENAGSHLCTAVARGDTDFVRRALAYGGDPNARDYDHRAPLHIAAAEGLYLMAKLLVDAGASVFATDRWGTTPLDEGRRCGSRTMVQLLEAAKSGELSRFPERGEEVRDKMHPRRCSVFPHHPWDRGERRREGVVVWIPHTIEGLVSSAQEKLGLAGSGEGLRLLGEDGARVLDVDMVHDGQKLYLVGGGGGDDGGTEARQ</sequence>
<dbReference type="PROSITE" id="PS50297">
    <property type="entry name" value="ANK_REP_REGION"/>
    <property type="match status" value="3"/>
</dbReference>
<evidence type="ECO:0000256" key="7">
    <source>
        <dbReference type="ARBA" id="ARBA00022826"/>
    </source>
</evidence>
<protein>
    <recommendedName>
        <fullName evidence="16">Potassium channel</fullName>
    </recommendedName>
</protein>